<organism evidence="4">
    <name type="scientific">uncultured Thermomicrobiales bacterium</name>
    <dbReference type="NCBI Taxonomy" id="1645740"/>
    <lineage>
        <taxon>Bacteria</taxon>
        <taxon>Pseudomonadati</taxon>
        <taxon>Thermomicrobiota</taxon>
        <taxon>Thermomicrobia</taxon>
        <taxon>Thermomicrobiales</taxon>
        <taxon>environmental samples</taxon>
    </lineage>
</organism>
<dbReference type="InterPro" id="IPR006619">
    <property type="entry name" value="PGRP_domain_met/bac"/>
</dbReference>
<dbReference type="CDD" id="cd06583">
    <property type="entry name" value="PGRP"/>
    <property type="match status" value="1"/>
</dbReference>
<dbReference type="InterPro" id="IPR006311">
    <property type="entry name" value="TAT_signal"/>
</dbReference>
<dbReference type="InterPro" id="IPR002502">
    <property type="entry name" value="Amidase_domain"/>
</dbReference>
<comment type="similarity">
    <text evidence="1">Belongs to the N-acetylmuramoyl-L-alanine amidase 2 family.</text>
</comment>
<accession>A0A6J4UT88</accession>
<dbReference type="Pfam" id="PF01510">
    <property type="entry name" value="Amidase_2"/>
    <property type="match status" value="1"/>
</dbReference>
<dbReference type="InterPro" id="IPR015510">
    <property type="entry name" value="PGRP"/>
</dbReference>
<dbReference type="SUPFAM" id="SSF49785">
    <property type="entry name" value="Galactose-binding domain-like"/>
    <property type="match status" value="1"/>
</dbReference>
<protein>
    <recommendedName>
        <fullName evidence="3">F5/8 type C domain-containing protein</fullName>
    </recommendedName>
</protein>
<dbReference type="InterPro" id="IPR000421">
    <property type="entry name" value="FA58C"/>
</dbReference>
<proteinExistence type="inferred from homology"/>
<dbReference type="Gene3D" id="2.60.120.260">
    <property type="entry name" value="Galactose-binding domain-like"/>
    <property type="match status" value="1"/>
</dbReference>
<dbReference type="InterPro" id="IPR008979">
    <property type="entry name" value="Galactose-bd-like_sf"/>
</dbReference>
<dbReference type="PANTHER" id="PTHR11022:SF41">
    <property type="entry name" value="PEPTIDOGLYCAN-RECOGNITION PROTEIN LC-RELATED"/>
    <property type="match status" value="1"/>
</dbReference>
<dbReference type="SMART" id="SM00644">
    <property type="entry name" value="Ami_2"/>
    <property type="match status" value="1"/>
</dbReference>
<dbReference type="GO" id="GO:0008745">
    <property type="term" value="F:N-acetylmuramoyl-L-alanine amidase activity"/>
    <property type="evidence" value="ECO:0007669"/>
    <property type="project" value="InterPro"/>
</dbReference>
<evidence type="ECO:0000256" key="2">
    <source>
        <dbReference type="SAM" id="MobiDB-lite"/>
    </source>
</evidence>
<dbReference type="EMBL" id="CADCWE010000239">
    <property type="protein sequence ID" value="CAA9560286.1"/>
    <property type="molecule type" value="Genomic_DNA"/>
</dbReference>
<feature type="compositionally biased region" description="Low complexity" evidence="2">
    <location>
        <begin position="423"/>
        <end position="501"/>
    </location>
</feature>
<evidence type="ECO:0000259" key="3">
    <source>
        <dbReference type="PROSITE" id="PS50022"/>
    </source>
</evidence>
<name>A0A6J4UT88_9BACT</name>
<dbReference type="SUPFAM" id="SSF55846">
    <property type="entry name" value="N-acetylmuramoyl-L-alanine amidase-like"/>
    <property type="match status" value="1"/>
</dbReference>
<evidence type="ECO:0000313" key="4">
    <source>
        <dbReference type="EMBL" id="CAA9560286.1"/>
    </source>
</evidence>
<dbReference type="InterPro" id="IPR036505">
    <property type="entry name" value="Amidase/PGRP_sf"/>
</dbReference>
<dbReference type="AlphaFoldDB" id="A0A6J4UT88"/>
<dbReference type="Pfam" id="PF00754">
    <property type="entry name" value="F5_F8_type_C"/>
    <property type="match status" value="1"/>
</dbReference>
<dbReference type="PANTHER" id="PTHR11022">
    <property type="entry name" value="PEPTIDOGLYCAN RECOGNITION PROTEIN"/>
    <property type="match status" value="1"/>
</dbReference>
<evidence type="ECO:0000256" key="1">
    <source>
        <dbReference type="ARBA" id="ARBA00007553"/>
    </source>
</evidence>
<dbReference type="PROSITE" id="PS50022">
    <property type="entry name" value="FA58C_3"/>
    <property type="match status" value="1"/>
</dbReference>
<gene>
    <name evidence="4" type="ORF">AVDCRST_MAG73-3643</name>
</gene>
<reference evidence="4" key="1">
    <citation type="submission" date="2020-02" db="EMBL/GenBank/DDBJ databases">
        <authorList>
            <person name="Meier V. D."/>
        </authorList>
    </citation>
    <scope>NUCLEOTIDE SEQUENCE</scope>
    <source>
        <strain evidence="4">AVDCRST_MAG73</strain>
    </source>
</reference>
<dbReference type="GO" id="GO:0009253">
    <property type="term" value="P:peptidoglycan catabolic process"/>
    <property type="evidence" value="ECO:0007669"/>
    <property type="project" value="InterPro"/>
</dbReference>
<dbReference type="Gene3D" id="3.40.80.10">
    <property type="entry name" value="Peptidoglycan recognition protein-like"/>
    <property type="match status" value="1"/>
</dbReference>
<dbReference type="GO" id="GO:0008270">
    <property type="term" value="F:zinc ion binding"/>
    <property type="evidence" value="ECO:0007669"/>
    <property type="project" value="InterPro"/>
</dbReference>
<feature type="region of interest" description="Disordered" evidence="2">
    <location>
        <begin position="423"/>
        <end position="511"/>
    </location>
</feature>
<dbReference type="SMART" id="SM00701">
    <property type="entry name" value="PGRP"/>
    <property type="match status" value="1"/>
</dbReference>
<sequence>MADDGNDGDRLPARWLTRRTVLKAGALGATALGAATAPRWPLLGGGTVAARQVKTLAERVDVADRAFERGERRGAILADRAGRRVLVADRNAGAGQFVSEPVALGFPLTHLGLHWDARSGGGQIQVSARVSADGAGWGDWLTPALDAAAGEAPNGDAFGALLAVEGARFVQCRVGLDGSGGAAEVRRVSVTGINSVDGEQIVTRVAVPGVAAAAPKPSLVTRAAWGAYEGYRYSGSTERWPREYARWRKVVFHHTATANGYADAAAQVRSIYYYQAVTQGWGDIGYHALIGNDGRIYEGRKGWEGDPVSLDLIAGHVYRCNTGTMGISMIGDFSYATIPAAMLDAGARIAAWACAARGIDPQGSGAFTRSDGTVTTVANIPGHRHIASPAYPTSCPGDTGSSQLPNFRQRVATIVAANVATATPTRTPTRAATATVAATATRTPTKPPTATRTPTRQPTATRTPTRLPTATRTPTRQATATSTPRPSASPTTPPSTGTALPTQPPPSPTATVAPAAYRIAGSGRSANSGSSYAVFDNNEATFWATTLAATAPVSAYVYVDLGAIKPIGAIQWVFGAEGLAPEMRIQVSTNRTTWSNLTAAPFAGGPVGQWQEIRPVLSARYVRWYFGNPTKIAQIGGLAEVKIRP</sequence>
<dbReference type="PROSITE" id="PS51318">
    <property type="entry name" value="TAT"/>
    <property type="match status" value="1"/>
</dbReference>
<feature type="domain" description="F5/8 type C" evidence="3">
    <location>
        <begin position="491"/>
        <end position="623"/>
    </location>
</feature>